<evidence type="ECO:0000259" key="3">
    <source>
        <dbReference type="PROSITE" id="PS50234"/>
    </source>
</evidence>
<dbReference type="InterPro" id="IPR036465">
    <property type="entry name" value="vWFA_dom_sf"/>
</dbReference>
<keyword evidence="2" id="KW-1133">Transmembrane helix</keyword>
<dbReference type="Gene3D" id="3.40.50.410">
    <property type="entry name" value="von Willebrand factor, type A domain"/>
    <property type="match status" value="1"/>
</dbReference>
<feature type="domain" description="VWFA" evidence="3">
    <location>
        <begin position="188"/>
        <end position="387"/>
    </location>
</feature>
<organism evidence="4 5">
    <name type="scientific">Nocardiopsis changdeensis</name>
    <dbReference type="NCBI Taxonomy" id="2831969"/>
    <lineage>
        <taxon>Bacteria</taxon>
        <taxon>Bacillati</taxon>
        <taxon>Actinomycetota</taxon>
        <taxon>Actinomycetes</taxon>
        <taxon>Streptosporangiales</taxon>
        <taxon>Nocardiopsidaceae</taxon>
        <taxon>Nocardiopsis</taxon>
    </lineage>
</organism>
<dbReference type="SUPFAM" id="SSF53300">
    <property type="entry name" value="vWA-like"/>
    <property type="match status" value="1"/>
</dbReference>
<evidence type="ECO:0000313" key="5">
    <source>
        <dbReference type="Proteomes" id="UP000676079"/>
    </source>
</evidence>
<dbReference type="PROSITE" id="PS50234">
    <property type="entry name" value="VWFA"/>
    <property type="match status" value="1"/>
</dbReference>
<keyword evidence="2" id="KW-0472">Membrane</keyword>
<protein>
    <submittedName>
        <fullName evidence="4">VWA domain-containing protein</fullName>
    </submittedName>
</protein>
<reference evidence="4 5" key="1">
    <citation type="submission" date="2021-05" db="EMBL/GenBank/DDBJ databases">
        <title>Direct Submission.</title>
        <authorList>
            <person name="Li K."/>
            <person name="Gao J."/>
        </authorList>
    </citation>
    <scope>NUCLEOTIDE SEQUENCE [LARGE SCALE GENOMIC DNA]</scope>
    <source>
        <strain evidence="4 5">Mg02</strain>
    </source>
</reference>
<dbReference type="Pfam" id="PF19403">
    <property type="entry name" value="SpaA_2"/>
    <property type="match status" value="1"/>
</dbReference>
<proteinExistence type="predicted"/>
<evidence type="ECO:0000313" key="4">
    <source>
        <dbReference type="EMBL" id="QUX22575.1"/>
    </source>
</evidence>
<feature type="compositionally biased region" description="Pro residues" evidence="1">
    <location>
        <begin position="755"/>
        <end position="796"/>
    </location>
</feature>
<keyword evidence="2" id="KW-0812">Transmembrane</keyword>
<dbReference type="Proteomes" id="UP000676079">
    <property type="component" value="Chromosome"/>
</dbReference>
<name>A0ABX8BK26_9ACTN</name>
<evidence type="ECO:0000256" key="2">
    <source>
        <dbReference type="SAM" id="Phobius"/>
    </source>
</evidence>
<evidence type="ECO:0000256" key="1">
    <source>
        <dbReference type="SAM" id="MobiDB-lite"/>
    </source>
</evidence>
<dbReference type="CDD" id="cd00198">
    <property type="entry name" value="vWFA"/>
    <property type="match status" value="1"/>
</dbReference>
<gene>
    <name evidence="4" type="ORF">KGD84_30480</name>
</gene>
<keyword evidence="5" id="KW-1185">Reference proteome</keyword>
<feature type="region of interest" description="Disordered" evidence="1">
    <location>
        <begin position="749"/>
        <end position="807"/>
    </location>
</feature>
<accession>A0ABX8BK26</accession>
<dbReference type="InterPro" id="IPR045826">
    <property type="entry name" value="SpaA_PFL_dom_2"/>
</dbReference>
<dbReference type="SMART" id="SM00327">
    <property type="entry name" value="VWA"/>
    <property type="match status" value="1"/>
</dbReference>
<feature type="transmembrane region" description="Helical" evidence="2">
    <location>
        <begin position="810"/>
        <end position="831"/>
    </location>
</feature>
<sequence>MSVFPRGARRSGPGRGPLSAALALIGAFSMVAVTSGGASAQPVPTGSEVVVKVGGVRAGDTPGALDGVVLGLFENADDAEPVAECTSTGGTCAFTVPGTDGTTRLWVKEVGVPDGWFSNPALRTGEGSGEASQADPYVFRTPLLEPGGTYTSGAEFMAQGGGAARDASGGYWQVSRDNVPLPQRCGLDIALLLDTSGSVEDELPELKQAADTITDSLVGTPSQMALFSFSSSSPAEQGENHPDLVPVTTPEQADAFKALYRDWAAEGGTNWDVALDTVAGAQAHYDLVLMITDGDPTFYRNEQGPGSFTRFREVEEAVFSANLLKEKGSRLVAAGVGDGIDTETELNLRAVTGPVEFDGSNMLEADHLHTGDFGAVGEAIREMVGQMCSGSLSVTKMIVPEGNGEGDLSGAVPAGPGWTFEAGTGTEGAAVDPASATTGADGTGTVNFALTYPHGAESAVVEITERQRDGYRLVSQDGETARCVELTGEGGGEPLDVESRPGDDPAFAVSVPAAAPVNCTVYNQKAPEPPADLTVDKSWWIDGLVYPEGEQPDGFGSALSLADGEALAPQPWGEARGGYTVGGTVAGQEVMTAPEQCFLVLAEARPEGEESPFDGLEPGAEGTREDRYREDFGFALPAEHNRYTVYNAFTCDTRLTLVKEVDNTGGGTAGPGDWTLTAAGDGGTVSGPGGDPAVTGAAVVPGGYELGEAGPEGYTAGPWSCRAEGSDEELAAGGTVEVGLGEHVTCRVRNTFVPGPGPSPSPSPTPDPSPSPSPGEEPSPSPEPGGPGPRPPAPDGPPDRGGLPVTGTSVLGAVAAAALLIAAGVISLFLVRRRPRAEG</sequence>
<dbReference type="RefSeq" id="WP_220563790.1">
    <property type="nucleotide sequence ID" value="NZ_CP074133.1"/>
</dbReference>
<dbReference type="InterPro" id="IPR002035">
    <property type="entry name" value="VWF_A"/>
</dbReference>
<dbReference type="EMBL" id="CP074133">
    <property type="protein sequence ID" value="QUX22575.1"/>
    <property type="molecule type" value="Genomic_DNA"/>
</dbReference>